<feature type="non-terminal residue" evidence="3">
    <location>
        <position position="1"/>
    </location>
</feature>
<evidence type="ECO:0000313" key="3">
    <source>
        <dbReference type="EMBL" id="NWR27314.1"/>
    </source>
</evidence>
<reference evidence="3 4" key="1">
    <citation type="submission" date="2019-09" db="EMBL/GenBank/DDBJ databases">
        <title>Bird 10,000 Genomes (B10K) Project - Family phase.</title>
        <authorList>
            <person name="Zhang G."/>
        </authorList>
    </citation>
    <scope>NUCLEOTIDE SEQUENCE [LARGE SCALE GENOMIC DNA]</scope>
    <source>
        <strain evidence="3">B10K-CU-031-13</strain>
        <tissue evidence="3">Muscle</tissue>
    </source>
</reference>
<comment type="caution">
    <text evidence="3">The sequence shown here is derived from an EMBL/GenBank/DDBJ whole genome shotgun (WGS) entry which is preliminary data.</text>
</comment>
<dbReference type="GO" id="GO:0090307">
    <property type="term" value="P:mitotic spindle assembly"/>
    <property type="evidence" value="ECO:0007669"/>
    <property type="project" value="TreeGrafter"/>
</dbReference>
<protein>
    <submittedName>
        <fullName evidence="3">MAP9 protein</fullName>
    </submittedName>
</protein>
<evidence type="ECO:0000256" key="2">
    <source>
        <dbReference type="SAM" id="MobiDB-lite"/>
    </source>
</evidence>
<dbReference type="AlphaFoldDB" id="A0A7K4VY10"/>
<dbReference type="GO" id="GO:1902412">
    <property type="term" value="P:regulation of mitotic cytokinesis"/>
    <property type="evidence" value="ECO:0007669"/>
    <property type="project" value="TreeGrafter"/>
</dbReference>
<gene>
    <name evidence="3" type="primary">Map9</name>
    <name evidence="3" type="ORF">TACRUB_R16051</name>
</gene>
<feature type="non-terminal residue" evidence="3">
    <location>
        <position position="547"/>
    </location>
</feature>
<dbReference type="GO" id="GO:0000281">
    <property type="term" value="P:mitotic cytokinesis"/>
    <property type="evidence" value="ECO:0007669"/>
    <property type="project" value="InterPro"/>
</dbReference>
<evidence type="ECO:0000256" key="1">
    <source>
        <dbReference type="SAM" id="Coils"/>
    </source>
</evidence>
<feature type="region of interest" description="Disordered" evidence="2">
    <location>
        <begin position="115"/>
        <end position="135"/>
    </location>
</feature>
<dbReference type="PANTHER" id="PTHR14739">
    <property type="entry name" value="MICROTUBULE-ASSOCIATED PROTEIN 9"/>
    <property type="match status" value="1"/>
</dbReference>
<organism evidence="3 4">
    <name type="scientific">Tachuris rubrigastra</name>
    <dbReference type="NCBI Taxonomy" id="495162"/>
    <lineage>
        <taxon>Eukaryota</taxon>
        <taxon>Metazoa</taxon>
        <taxon>Chordata</taxon>
        <taxon>Craniata</taxon>
        <taxon>Vertebrata</taxon>
        <taxon>Euteleostomi</taxon>
        <taxon>Archelosauria</taxon>
        <taxon>Archosauria</taxon>
        <taxon>Dinosauria</taxon>
        <taxon>Saurischia</taxon>
        <taxon>Theropoda</taxon>
        <taxon>Coelurosauria</taxon>
        <taxon>Aves</taxon>
        <taxon>Neognathae</taxon>
        <taxon>Neoaves</taxon>
        <taxon>Telluraves</taxon>
        <taxon>Australaves</taxon>
        <taxon>Passeriformes</taxon>
        <taxon>Tyrannidae</taxon>
        <taxon>Tachuris</taxon>
    </lineage>
</organism>
<proteinExistence type="predicted"/>
<feature type="region of interest" description="Disordered" evidence="2">
    <location>
        <begin position="1"/>
        <end position="45"/>
    </location>
</feature>
<dbReference type="GO" id="GO:0000235">
    <property type="term" value="C:astral microtubule"/>
    <property type="evidence" value="ECO:0007669"/>
    <property type="project" value="TreeGrafter"/>
</dbReference>
<feature type="coiled-coil region" evidence="1">
    <location>
        <begin position="370"/>
        <end position="440"/>
    </location>
</feature>
<feature type="region of interest" description="Disordered" evidence="2">
    <location>
        <begin position="527"/>
        <end position="547"/>
    </location>
</feature>
<keyword evidence="1" id="KW-0175">Coiled coil</keyword>
<evidence type="ECO:0000313" key="4">
    <source>
        <dbReference type="Proteomes" id="UP000540952"/>
    </source>
</evidence>
<keyword evidence="4" id="KW-1185">Reference proteome</keyword>
<dbReference type="EMBL" id="VZRD01000008">
    <property type="protein sequence ID" value="NWR27314.1"/>
    <property type="molecule type" value="Genomic_DNA"/>
</dbReference>
<dbReference type="GO" id="GO:0008017">
    <property type="term" value="F:microtubule binding"/>
    <property type="evidence" value="ECO:0007669"/>
    <property type="project" value="TreeGrafter"/>
</dbReference>
<dbReference type="PANTHER" id="PTHR14739:SF9">
    <property type="entry name" value="MICROTUBULE-ASSOCIATED PROTEIN 9"/>
    <property type="match status" value="1"/>
</dbReference>
<dbReference type="Proteomes" id="UP000540952">
    <property type="component" value="Unassembled WGS sequence"/>
</dbReference>
<dbReference type="InterPro" id="IPR026106">
    <property type="entry name" value="MAP9"/>
</dbReference>
<accession>A0A7K4VY10</accession>
<sequence length="547" mass="63117">GIEEEFTGGNSGAASTGKSDAVESPLLNDDASQKTADLENEPADDLTLSFHEKKLQKIMVLEGDNISDDRKDGKEECLEGQNEGNDRKNNEALSAAEEVLCDNSESDDLPIHELHKKRNQEENQPTVKPRLHKQRNASLSGEKKAFVCPCCYLLSHAPVFLSEDEKQLFRSLKFSSSSVPVHEWLITSMDRCFLYRNKNRNNEILANVSPQPFFLWLDEDQKTVNSSDLKLEDNGRKSPSVIEQMMTTAYEKTRELEDPTTDSSDGTIKIAEGQIITGTMQEVSVNGQSEHRETKNASKSSVKVLLISILPLCGTMSPSSVHLKTKVKAVPSATPVSSQYLGALKLLEDKCMQKKRTEFDKADSLRATVFQNWLEKKKRFLMELKRTEKEKAENLRNDTEKKEALRREESIACFEAWKKKKAREAKKLSEKKKLEELEEKTPAEQNKEKTEAAQAFKRWKERKVEYLREQSRKEKESERIRKEKEEELIAEKRRVSISAVEKWNEKKEEYIKKKKVEKFLERKKQEMQQAKKEEKNEKAMEEYERWL</sequence>
<feature type="region of interest" description="Disordered" evidence="2">
    <location>
        <begin position="66"/>
        <end position="90"/>
    </location>
</feature>
<feature type="compositionally biased region" description="Basic and acidic residues" evidence="2">
    <location>
        <begin position="67"/>
        <end position="77"/>
    </location>
</feature>
<name>A0A7K4VY10_9TYRA</name>